<reference evidence="1 2" key="1">
    <citation type="submission" date="2018-05" db="EMBL/GenBank/DDBJ databases">
        <title>Description of Sphingomonas pokkalii sp nov, isolated from the rhizosphere of saline tolerant pokkali rice and its draft genome analysis.</title>
        <authorList>
            <person name="Menon R."/>
            <person name="Kumari S."/>
            <person name="Rameshkumar N."/>
        </authorList>
    </citation>
    <scope>NUCLEOTIDE SEQUENCE [LARGE SCALE GENOMIC DNA]</scope>
    <source>
        <strain evidence="1 2">L3B27</strain>
    </source>
</reference>
<dbReference type="AlphaFoldDB" id="A0A2U0SI91"/>
<accession>A0A2U0SI91</accession>
<proteinExistence type="predicted"/>
<gene>
    <name evidence="1" type="ORF">DD559_18440</name>
</gene>
<keyword evidence="2" id="KW-1185">Reference proteome</keyword>
<dbReference type="Proteomes" id="UP000245890">
    <property type="component" value="Unassembled WGS sequence"/>
</dbReference>
<dbReference type="RefSeq" id="WP_116470456.1">
    <property type="nucleotide sequence ID" value="NZ_QENQ01000001.1"/>
</dbReference>
<comment type="caution">
    <text evidence="1">The sequence shown here is derived from an EMBL/GenBank/DDBJ whole genome shotgun (WGS) entry which is preliminary data.</text>
</comment>
<dbReference type="OrthoDB" id="7410293at2"/>
<protein>
    <submittedName>
        <fullName evidence="1">Uncharacterized protein</fullName>
    </submittedName>
</protein>
<organism evidence="1 2">
    <name type="scientific">Sphingomonas pokkalii</name>
    <dbReference type="NCBI Taxonomy" id="2175090"/>
    <lineage>
        <taxon>Bacteria</taxon>
        <taxon>Pseudomonadati</taxon>
        <taxon>Pseudomonadota</taxon>
        <taxon>Alphaproteobacteria</taxon>
        <taxon>Sphingomonadales</taxon>
        <taxon>Sphingomonadaceae</taxon>
        <taxon>Sphingomonas</taxon>
    </lineage>
</organism>
<name>A0A2U0SI91_9SPHN</name>
<dbReference type="EMBL" id="QENQ01000001">
    <property type="protein sequence ID" value="PVX31066.1"/>
    <property type="molecule type" value="Genomic_DNA"/>
</dbReference>
<evidence type="ECO:0000313" key="1">
    <source>
        <dbReference type="EMBL" id="PVX31066.1"/>
    </source>
</evidence>
<sequence>MQPSVQTLVTALPQLQPEDPGVRLLLFGVRQTGANGLHDASTAHAFLVAFGKAFRRPLMLLRALMHEMSGMATGPVQIAPWCCPRMTASEAALIGALGKVRTNPQGAALLLADLIGVRDATGLLPTAHALAQSFADLALPLEG</sequence>
<evidence type="ECO:0000313" key="2">
    <source>
        <dbReference type="Proteomes" id="UP000245890"/>
    </source>
</evidence>